<dbReference type="PANTHER" id="PTHR36504">
    <property type="entry name" value="LIPOPOLYSACCHARIDE EXPORT SYSTEM PROTEIN LPTA"/>
    <property type="match status" value="1"/>
</dbReference>
<evidence type="ECO:0000259" key="3">
    <source>
        <dbReference type="Pfam" id="PF03968"/>
    </source>
</evidence>
<dbReference type="EMBL" id="JBEPMB010000002">
    <property type="protein sequence ID" value="MET3613677.1"/>
    <property type="molecule type" value="Genomic_DNA"/>
</dbReference>
<dbReference type="Pfam" id="PF03968">
    <property type="entry name" value="LptD_N"/>
    <property type="match status" value="1"/>
</dbReference>
<gene>
    <name evidence="4" type="ORF">ABID16_002006</name>
</gene>
<proteinExistence type="predicted"/>
<dbReference type="PANTHER" id="PTHR36504:SF1">
    <property type="entry name" value="LIPOPOLYSACCHARIDE EXPORT SYSTEM PROTEIN LPTA"/>
    <property type="match status" value="1"/>
</dbReference>
<evidence type="ECO:0000313" key="5">
    <source>
        <dbReference type="Proteomes" id="UP001549047"/>
    </source>
</evidence>
<sequence length="189" mass="19796">MPAKSNVTLCLVIAALATAPATAAFSQATASKMDGVALSNDKPIHIESDKLEIKDKENRADFTGNVVATQGSTMLKSKTMTVYYKSSGKDGANNSGGAMANAGNGDIDRILVNGGVVLNSDKQTATAESGHFEMAKQLFVLEGKQVVLSDGNNVFTGCRLTVHMDTGQAQLDSCGGRVQIQLDPKSRSK</sequence>
<feature type="chain" id="PRO_5046554006" evidence="2">
    <location>
        <begin position="24"/>
        <end position="189"/>
    </location>
</feature>
<keyword evidence="5" id="KW-1185">Reference proteome</keyword>
<dbReference type="InterPro" id="IPR005653">
    <property type="entry name" value="OstA-like_N"/>
</dbReference>
<dbReference type="InterPro" id="IPR052037">
    <property type="entry name" value="LPS_export_LptA"/>
</dbReference>
<evidence type="ECO:0000256" key="2">
    <source>
        <dbReference type="SAM" id="SignalP"/>
    </source>
</evidence>
<comment type="caution">
    <text evidence="4">The sequence shown here is derived from an EMBL/GenBank/DDBJ whole genome shotgun (WGS) entry which is preliminary data.</text>
</comment>
<evidence type="ECO:0000256" key="1">
    <source>
        <dbReference type="ARBA" id="ARBA00022729"/>
    </source>
</evidence>
<name>A0ABV2IYV5_9HYPH</name>
<reference evidence="4 5" key="1">
    <citation type="submission" date="2024-06" db="EMBL/GenBank/DDBJ databases">
        <title>Genomic Encyclopedia of Type Strains, Phase IV (KMG-IV): sequencing the most valuable type-strain genomes for metagenomic binning, comparative biology and taxonomic classification.</title>
        <authorList>
            <person name="Goeker M."/>
        </authorList>
    </citation>
    <scope>NUCLEOTIDE SEQUENCE [LARGE SCALE GENOMIC DNA]</scope>
    <source>
        <strain evidence="4 5">DSM 29780</strain>
    </source>
</reference>
<dbReference type="Gene3D" id="2.60.450.10">
    <property type="entry name" value="Lipopolysaccharide (LPS) transport protein A like domain"/>
    <property type="match status" value="1"/>
</dbReference>
<dbReference type="Proteomes" id="UP001549047">
    <property type="component" value="Unassembled WGS sequence"/>
</dbReference>
<protein>
    <submittedName>
        <fullName evidence="4">Lipopolysaccharide export system protein LptA</fullName>
    </submittedName>
</protein>
<dbReference type="RefSeq" id="WP_354556200.1">
    <property type="nucleotide sequence ID" value="NZ_JBEPMB010000002.1"/>
</dbReference>
<feature type="signal peptide" evidence="2">
    <location>
        <begin position="1"/>
        <end position="23"/>
    </location>
</feature>
<feature type="domain" description="Organic solvent tolerance-like N-terminal" evidence="3">
    <location>
        <begin position="45"/>
        <end position="167"/>
    </location>
</feature>
<evidence type="ECO:0000313" key="4">
    <source>
        <dbReference type="EMBL" id="MET3613677.1"/>
    </source>
</evidence>
<keyword evidence="1 2" id="KW-0732">Signal</keyword>
<accession>A0ABV2IYV5</accession>
<organism evidence="4 5">
    <name type="scientific">Rhizobium aquaticum</name>
    <dbReference type="NCBI Taxonomy" id="1549636"/>
    <lineage>
        <taxon>Bacteria</taxon>
        <taxon>Pseudomonadati</taxon>
        <taxon>Pseudomonadota</taxon>
        <taxon>Alphaproteobacteria</taxon>
        <taxon>Hyphomicrobiales</taxon>
        <taxon>Rhizobiaceae</taxon>
        <taxon>Rhizobium/Agrobacterium group</taxon>
        <taxon>Rhizobium</taxon>
    </lineage>
</organism>